<protein>
    <submittedName>
        <fullName evidence="2">Uncharacterized protein</fullName>
    </submittedName>
</protein>
<dbReference type="EMBL" id="WOBO01000004">
    <property type="protein sequence ID" value="MUK44086.1"/>
    <property type="molecule type" value="Genomic_DNA"/>
</dbReference>
<evidence type="ECO:0000256" key="1">
    <source>
        <dbReference type="SAM" id="SignalP"/>
    </source>
</evidence>
<feature type="signal peptide" evidence="1">
    <location>
        <begin position="1"/>
        <end position="23"/>
    </location>
</feature>
<gene>
    <name evidence="2" type="ORF">GNP77_01715</name>
</gene>
<keyword evidence="1" id="KW-0732">Signal</keyword>
<sequence>MKKTLLGISLIASNLVLAPAAFAENMIDVMPTVPPVLKPAQTTIHWVGSISDIIPGDNIVITGGAGSVEIPSGDLNLQTNGTFESTEIVLETHKYDATSQTVAPELTAATWTLQSVNYTWGENQVSNAEVQVFNKNAGVIESNRALIIGEEIAGITDMSLQVKNIVPLDITDISDTAASAKVDVTMTAAFPA</sequence>
<name>A0A6N3YVF6_ALIFS</name>
<feature type="chain" id="PRO_5026801465" evidence="1">
    <location>
        <begin position="24"/>
        <end position="192"/>
    </location>
</feature>
<reference evidence="2 3" key="1">
    <citation type="submission" date="2019-11" db="EMBL/GenBank/DDBJ databases">
        <title>Using colonization assays and comparative genomics to discover symbiosis behaviors and factors in Vibrio fischeri.</title>
        <authorList>
            <person name="Bongrand C."/>
            <person name="Moriano-Gutierrez S."/>
            <person name="Arevalo P."/>
            <person name="Mcfall-Ngai M."/>
            <person name="Visick K."/>
            <person name="Polz M.F."/>
            <person name="Ruby E.G."/>
        </authorList>
    </citation>
    <scope>NUCLEOTIDE SEQUENCE [LARGE SCALE GENOMIC DNA]</scope>
    <source>
        <strain evidence="3">emors.3.2</strain>
    </source>
</reference>
<comment type="caution">
    <text evidence="2">The sequence shown here is derived from an EMBL/GenBank/DDBJ whole genome shotgun (WGS) entry which is preliminary data.</text>
</comment>
<evidence type="ECO:0000313" key="3">
    <source>
        <dbReference type="Proteomes" id="UP000435323"/>
    </source>
</evidence>
<accession>A0A6N3YVF6</accession>
<dbReference type="Proteomes" id="UP000435323">
    <property type="component" value="Unassembled WGS sequence"/>
</dbReference>
<dbReference type="RefSeq" id="WP_155657332.1">
    <property type="nucleotide sequence ID" value="NZ_WOBB01000011.1"/>
</dbReference>
<dbReference type="AlphaFoldDB" id="A0A6N3YVF6"/>
<organism evidence="2 3">
    <name type="scientific">Aliivibrio fischeri</name>
    <name type="common">Vibrio fischeri</name>
    <dbReference type="NCBI Taxonomy" id="668"/>
    <lineage>
        <taxon>Bacteria</taxon>
        <taxon>Pseudomonadati</taxon>
        <taxon>Pseudomonadota</taxon>
        <taxon>Gammaproteobacteria</taxon>
        <taxon>Vibrionales</taxon>
        <taxon>Vibrionaceae</taxon>
        <taxon>Aliivibrio</taxon>
    </lineage>
</organism>
<evidence type="ECO:0000313" key="2">
    <source>
        <dbReference type="EMBL" id="MUK44086.1"/>
    </source>
</evidence>
<proteinExistence type="predicted"/>